<gene>
    <name evidence="2" type="ORF">FHS30_001319</name>
</gene>
<dbReference type="RefSeq" id="WP_183909581.1">
    <property type="nucleotide sequence ID" value="NZ_JACHXZ010000002.1"/>
</dbReference>
<feature type="transmembrane region" description="Helical" evidence="1">
    <location>
        <begin position="79"/>
        <end position="100"/>
    </location>
</feature>
<name>A0A839URW9_9GAMM</name>
<keyword evidence="1" id="KW-1133">Transmembrane helix</keyword>
<keyword evidence="1" id="KW-0812">Transmembrane</keyword>
<organism evidence="2 3">
    <name type="scientific">Simiduia aestuariiviva</name>
    <dbReference type="NCBI Taxonomy" id="1510459"/>
    <lineage>
        <taxon>Bacteria</taxon>
        <taxon>Pseudomonadati</taxon>
        <taxon>Pseudomonadota</taxon>
        <taxon>Gammaproteobacteria</taxon>
        <taxon>Cellvibrionales</taxon>
        <taxon>Cellvibrionaceae</taxon>
        <taxon>Simiduia</taxon>
    </lineage>
</organism>
<evidence type="ECO:0000313" key="3">
    <source>
        <dbReference type="Proteomes" id="UP000559987"/>
    </source>
</evidence>
<evidence type="ECO:0000256" key="1">
    <source>
        <dbReference type="SAM" id="Phobius"/>
    </source>
</evidence>
<feature type="transmembrane region" description="Helical" evidence="1">
    <location>
        <begin position="6"/>
        <end position="27"/>
    </location>
</feature>
<dbReference type="AlphaFoldDB" id="A0A839URW9"/>
<reference evidence="2 3" key="1">
    <citation type="submission" date="2020-08" db="EMBL/GenBank/DDBJ databases">
        <title>Genomic Encyclopedia of Type Strains, Phase III (KMG-III): the genomes of soil and plant-associated and newly described type strains.</title>
        <authorList>
            <person name="Whitman W."/>
        </authorList>
    </citation>
    <scope>NUCLEOTIDE SEQUENCE [LARGE SCALE GENOMIC DNA]</scope>
    <source>
        <strain evidence="2 3">CECT 8571</strain>
    </source>
</reference>
<proteinExistence type="predicted"/>
<keyword evidence="3" id="KW-1185">Reference proteome</keyword>
<comment type="caution">
    <text evidence="2">The sequence shown here is derived from an EMBL/GenBank/DDBJ whole genome shotgun (WGS) entry which is preliminary data.</text>
</comment>
<dbReference type="SUPFAM" id="SSF47162">
    <property type="entry name" value="Apolipoprotein"/>
    <property type="match status" value="1"/>
</dbReference>
<keyword evidence="1" id="KW-0472">Membrane</keyword>
<protein>
    <submittedName>
        <fullName evidence="2">Putative phage infection (PIP) family protein YhgE</fullName>
    </submittedName>
</protein>
<feature type="transmembrane region" description="Helical" evidence="1">
    <location>
        <begin position="39"/>
        <end position="59"/>
    </location>
</feature>
<dbReference type="Proteomes" id="UP000559987">
    <property type="component" value="Unassembled WGS sequence"/>
</dbReference>
<evidence type="ECO:0000313" key="2">
    <source>
        <dbReference type="EMBL" id="MBB3168135.1"/>
    </source>
</evidence>
<sequence length="418" mass="45638">MAFLAEFPPLTLGLMALICILAVYFIGPGYNSHSAGQSPAILTSTGIFGTFLGVALGLLEFDTTDISASVPQLIDGLKTAFWTSIVGLLGALGVKMRHLFAVMGQRKKQETYHTASVTDLANLLTDIHQSLTPAEGDGLSLALAQQHREQLTALDAIVQQLRSYQTEMAEANARALVVAIEKVMRDFNAEINAQYGDNFRELNAAVGKMLQWQENYKRELEALLSSQDANGKLLDKAAEAYRDMVQHAEVFKQVSTSLGQLLAGTEAQSRQLSTQLEVLADVSERAAQGLPQLGARIDGLTTQLTSAVSQNQQAVDVALQQSLSQLTETSERVHQQLASLAEDSDARVAQHLTAIQQGLEQELVQALKTFGYQMTSLSEKFVNDYAPLTERLRDLIQLAEQVNPRDAKPQQRARALTE</sequence>
<accession>A0A839URW9</accession>
<dbReference type="EMBL" id="JACHXZ010000002">
    <property type="protein sequence ID" value="MBB3168135.1"/>
    <property type="molecule type" value="Genomic_DNA"/>
</dbReference>